<comment type="caution">
    <text evidence="3">The sequence shown here is derived from an EMBL/GenBank/DDBJ whole genome shotgun (WGS) entry which is preliminary data.</text>
</comment>
<keyword evidence="2" id="KW-0963">Cytoplasm</keyword>
<sequence>MTPVKRGPSSCKAAELNGKLDHLQEDKGGLEVSRDQQFDPLLYGESKELLILIRSWRKCSLAIERRLSVERVNRVAHHSRTSAAVTPERENLASVSDVPFFRIRCRNSGSERQMLKCCEFGGWDSALQFSLGSVFLHLDGDGREGKSTDDPPGLRKLEISLSVGPGEKLCVNIRCLAKTLGHSSELLLLHFSSFSIARRLEVTVSSPEQSLLNPATSYSKQSPSFLQLPQPTQVLTVSAPPPHLRLPKRHLPNFLGNYAVPQALRECVEFQKDLLVVEPDLAEPNKHHGDGAHILTGAYRQQPITGATQQHFNR</sequence>
<dbReference type="Proteomes" id="UP000316079">
    <property type="component" value="Unassembled WGS sequence"/>
</dbReference>
<gene>
    <name evidence="3" type="ORF">DNTS_033524</name>
</gene>
<evidence type="ECO:0000313" key="3">
    <source>
        <dbReference type="EMBL" id="TRY65026.1"/>
    </source>
</evidence>
<keyword evidence="4" id="KW-1185">Reference proteome</keyword>
<dbReference type="PANTHER" id="PTHR45418:SF1">
    <property type="entry name" value="CANCER_TESTIS ANTIGEN 55"/>
    <property type="match status" value="1"/>
</dbReference>
<evidence type="ECO:0000313" key="4">
    <source>
        <dbReference type="Proteomes" id="UP000316079"/>
    </source>
</evidence>
<dbReference type="AlphaFoldDB" id="A0A553NHU4"/>
<evidence type="ECO:0000256" key="2">
    <source>
        <dbReference type="ARBA" id="ARBA00022490"/>
    </source>
</evidence>
<dbReference type="PANTHER" id="PTHR45418">
    <property type="entry name" value="CANCER/TESTIS ANTIGEN 55"/>
    <property type="match status" value="1"/>
</dbReference>
<dbReference type="EMBL" id="SRMA01026960">
    <property type="protein sequence ID" value="TRY65026.1"/>
    <property type="molecule type" value="Genomic_DNA"/>
</dbReference>
<proteinExistence type="predicted"/>
<evidence type="ECO:0000256" key="1">
    <source>
        <dbReference type="ARBA" id="ARBA00004496"/>
    </source>
</evidence>
<accession>A0A553NHU4</accession>
<protein>
    <submittedName>
        <fullName evidence="3">Uncharacterized protein</fullName>
    </submittedName>
</protein>
<organism evidence="3 4">
    <name type="scientific">Danionella cerebrum</name>
    <dbReference type="NCBI Taxonomy" id="2873325"/>
    <lineage>
        <taxon>Eukaryota</taxon>
        <taxon>Metazoa</taxon>
        <taxon>Chordata</taxon>
        <taxon>Craniata</taxon>
        <taxon>Vertebrata</taxon>
        <taxon>Euteleostomi</taxon>
        <taxon>Actinopterygii</taxon>
        <taxon>Neopterygii</taxon>
        <taxon>Teleostei</taxon>
        <taxon>Ostariophysi</taxon>
        <taxon>Cypriniformes</taxon>
        <taxon>Danionidae</taxon>
        <taxon>Danioninae</taxon>
        <taxon>Danionella</taxon>
    </lineage>
</organism>
<reference evidence="3 4" key="1">
    <citation type="journal article" date="2019" name="Sci. Data">
        <title>Hybrid genome assembly and annotation of Danionella translucida.</title>
        <authorList>
            <person name="Kadobianskyi M."/>
            <person name="Schulze L."/>
            <person name="Schuelke M."/>
            <person name="Judkewitz B."/>
        </authorList>
    </citation>
    <scope>NUCLEOTIDE SEQUENCE [LARGE SCALE GENOMIC DNA]</scope>
    <source>
        <strain evidence="3 4">Bolton</strain>
    </source>
</reference>
<dbReference type="STRING" id="623744.A0A553NHU4"/>
<comment type="subcellular location">
    <subcellularLocation>
        <location evidence="1">Cytoplasm</location>
    </subcellularLocation>
</comment>
<name>A0A553NHU4_9TELE</name>
<dbReference type="GO" id="GO:0005737">
    <property type="term" value="C:cytoplasm"/>
    <property type="evidence" value="ECO:0007669"/>
    <property type="project" value="UniProtKB-SubCell"/>
</dbReference>